<reference evidence="3" key="1">
    <citation type="journal article" date="2019" name="Int. J. Syst. Evol. Microbiol.">
        <title>The Global Catalogue of Microorganisms (GCM) 10K type strain sequencing project: providing services to taxonomists for standard genome sequencing and annotation.</title>
        <authorList>
            <consortium name="The Broad Institute Genomics Platform"/>
            <consortium name="The Broad Institute Genome Sequencing Center for Infectious Disease"/>
            <person name="Wu L."/>
            <person name="Ma J."/>
        </authorList>
    </citation>
    <scope>NUCLEOTIDE SEQUENCE [LARGE SCALE GENOMIC DNA]</scope>
    <source>
        <strain evidence="3">JCM 17494</strain>
    </source>
</reference>
<evidence type="ECO:0000313" key="2">
    <source>
        <dbReference type="EMBL" id="GAA3678470.1"/>
    </source>
</evidence>
<dbReference type="InterPro" id="IPR027417">
    <property type="entry name" value="P-loop_NTPase"/>
</dbReference>
<protein>
    <submittedName>
        <fullName evidence="2">ATP-binding protein</fullName>
    </submittedName>
</protein>
<accession>A0ABP7C3Z3</accession>
<keyword evidence="2" id="KW-0067">ATP-binding</keyword>
<comment type="caution">
    <text evidence="2">The sequence shown here is derived from an EMBL/GenBank/DDBJ whole genome shotgun (WGS) entry which is preliminary data.</text>
</comment>
<feature type="coiled-coil region" evidence="1">
    <location>
        <begin position="682"/>
        <end position="719"/>
    </location>
</feature>
<gene>
    <name evidence="2" type="ORF">GCM10022267_76570</name>
</gene>
<name>A0ABP7C3Z3_9PSEU</name>
<sequence length="1121" mass="127315">MSEEVTELAGYRLDRLEVYNWGTFDQRVWALGVRGENALLTGDIGSGKSTVVDAITTLLLPAHRISYNKAAGAEARERSLRSYVLGYHKSERSEATGASRPVGLRDRRSFSVILGVFTNVGYDSTVTLAQVFWFASASEGQPNRFFVTADRDLTIAGDFTDFGGDIASLKRRLRRGGASTHDHFPQYSKDFRRRLDIPSEQAMELFHQTVSMKSVGNLNDFVRSHMLEPFDAADWTKRLVDHFEDLTKAHDAVRKAREQLAELRPLLAECDVYDQLATEIKSLKEQREALPFYFADRKSYLLRDRIATLTSDLGGRKGELDAVKGRLDSLRGKEIELKVARAGFGGGRLAEIEKQLRTDSAERDRRQDRSGRFHQLLADAGLRPVESAEQFSGRQRDIVGAASALEHDQAELQNGLTELGVRLNTLEIEAKELNEELVSLRDRRSNIPKRSLDLRGQLCDELRVDEEELPFAGELIQVRADCAEWEGAAERLLHGFGLSLLVSSEHYTAASNWINGHNLGTRLVYYRVPDRLGRETDTVAGDRTLATKLEIKESPFTAWLERELRHRADCECVDTMDEFRRAAKAITREGQIKGARGWHEKNDTRRIDDRRTYVLGWSNEQKIDALLDQAGKVQNERNALLSRKQGLSEDFRRTSERQGTLAKLTEFGSYAEIDWQTVVNGITALTTEKHRLEQSSDELQRVTTELEHVASDIKSAEKDQESLTTRIGSLSRDREEAETGLRAVEQMLADPAYPRAQEIFDAVARHLESADPRSSADCDRCQDEVNRKLTKLVEYWTGEQTKAGNKAIAKMSAFRKKYPRETEEADDSMHSAGEYRAFHDRLVNDDLPRFETDFKTYLNTNTIRDIAGFNSQLNKQVDLIKRRVETINESLVGIDYNPGRYIRLDLQPTINVEIRDFRTELRDCTTGTLGGDESDQYSEQKFLQVKKIIERFKGREGQTETDRAWTKRVTDVRNWFMFSASERWHSDDSEHENYTDSGGKSGGQKEKLAYTILAASLAYQFKLDHGRGKSKTFRFVVIDEAFGRGSDESTRFALNLFAQLGLQLLIVTPLQKIHVIEPHVSAVGFVDNKTGSYSRLQSLTIEEYKQRQLAHAMQDTPERGD</sequence>
<feature type="coiled-coil region" evidence="1">
    <location>
        <begin position="416"/>
        <end position="443"/>
    </location>
</feature>
<proteinExistence type="predicted"/>
<evidence type="ECO:0000313" key="3">
    <source>
        <dbReference type="Proteomes" id="UP001500711"/>
    </source>
</evidence>
<dbReference type="Pfam" id="PF13558">
    <property type="entry name" value="SbcC_Walker_B"/>
    <property type="match status" value="1"/>
</dbReference>
<dbReference type="RefSeq" id="WP_346135631.1">
    <property type="nucleotide sequence ID" value="NZ_BAABBE010000034.1"/>
</dbReference>
<organism evidence="2 3">
    <name type="scientific">Lentzea roselyniae</name>
    <dbReference type="NCBI Taxonomy" id="531940"/>
    <lineage>
        <taxon>Bacteria</taxon>
        <taxon>Bacillati</taxon>
        <taxon>Actinomycetota</taxon>
        <taxon>Actinomycetes</taxon>
        <taxon>Pseudonocardiales</taxon>
        <taxon>Pseudonocardiaceae</taxon>
        <taxon>Lentzea</taxon>
    </lineage>
</organism>
<keyword evidence="2" id="KW-0547">Nucleotide-binding</keyword>
<evidence type="ECO:0000256" key="1">
    <source>
        <dbReference type="SAM" id="Coils"/>
    </source>
</evidence>
<dbReference type="Pfam" id="PF13555">
    <property type="entry name" value="AAA_29"/>
    <property type="match status" value="1"/>
</dbReference>
<dbReference type="SUPFAM" id="SSF52540">
    <property type="entry name" value="P-loop containing nucleoside triphosphate hydrolases"/>
    <property type="match status" value="1"/>
</dbReference>
<dbReference type="EMBL" id="BAABBE010000034">
    <property type="protein sequence ID" value="GAA3678470.1"/>
    <property type="molecule type" value="Genomic_DNA"/>
</dbReference>
<keyword evidence="3" id="KW-1185">Reference proteome</keyword>
<dbReference type="Proteomes" id="UP001500711">
    <property type="component" value="Unassembled WGS sequence"/>
</dbReference>
<dbReference type="GO" id="GO:0005524">
    <property type="term" value="F:ATP binding"/>
    <property type="evidence" value="ECO:0007669"/>
    <property type="project" value="UniProtKB-KW"/>
</dbReference>
<dbReference type="Gene3D" id="3.40.50.300">
    <property type="entry name" value="P-loop containing nucleotide triphosphate hydrolases"/>
    <property type="match status" value="1"/>
</dbReference>
<keyword evidence="1" id="KW-0175">Coiled coil</keyword>